<dbReference type="AlphaFoldDB" id="A0A6J4U4I1"/>
<sequence>MQMSASEAEAAIRAGIAALQRREAKEARRLFEQVVERGSPVPPPWFLLAQACRHVGDGQAEEAALDKTLAGQPRNIGALLMKGDCRAREGDTRAAVSFYRSALKAAADAGQISPMVAAELRRAQAYTAEAGSEFEHRLEAHLVEAGVEGEGRSPRFQAALDIMLGRKQLYLQQPNSFYFPGLPQIQFYERSNFPWLADIEAAAPTIRAELEAVLAEEGGFQPYIEANPNRPLPPNHLLGDPSWGAFHLWKSGERVAGNVERCPRTMEALSQAPIPVIRGRSPMALFSLLKPGTHIKPHHGLLNTRLICHVPLLTPPGCRLRVGNETRVWEEGKALIFDDSFEHEAWNDGAETRVVLLFEIWRPEISESERAALTAMFEAITDYDPELAPADEG</sequence>
<dbReference type="InterPro" id="IPR011990">
    <property type="entry name" value="TPR-like_helical_dom_sf"/>
</dbReference>
<evidence type="ECO:0000256" key="2">
    <source>
        <dbReference type="ARBA" id="ARBA00022964"/>
    </source>
</evidence>
<dbReference type="EMBL" id="CADCWD010000069">
    <property type="protein sequence ID" value="CAA9540490.1"/>
    <property type="molecule type" value="Genomic_DNA"/>
</dbReference>
<evidence type="ECO:0000256" key="1">
    <source>
        <dbReference type="ARBA" id="ARBA00007730"/>
    </source>
</evidence>
<dbReference type="PANTHER" id="PTHR46332">
    <property type="entry name" value="ASPARTATE BETA-HYDROXYLASE DOMAIN-CONTAINING PROTEIN 2"/>
    <property type="match status" value="1"/>
</dbReference>
<comment type="similarity">
    <text evidence="1">Belongs to the aspartyl/asparaginyl beta-hydroxylase family.</text>
</comment>
<evidence type="ECO:0000259" key="4">
    <source>
        <dbReference type="Pfam" id="PF05118"/>
    </source>
</evidence>
<dbReference type="Pfam" id="PF05118">
    <property type="entry name" value="Asp_Arg_Hydrox"/>
    <property type="match status" value="1"/>
</dbReference>
<organism evidence="5">
    <name type="scientific">uncultured Sphingosinicella sp</name>
    <dbReference type="NCBI Taxonomy" id="478748"/>
    <lineage>
        <taxon>Bacteria</taxon>
        <taxon>Pseudomonadati</taxon>
        <taxon>Pseudomonadota</taxon>
        <taxon>Alphaproteobacteria</taxon>
        <taxon>Sphingomonadales</taxon>
        <taxon>Sphingosinicellaceae</taxon>
        <taxon>Sphingosinicella</taxon>
        <taxon>environmental samples</taxon>
    </lineage>
</organism>
<reference evidence="5" key="1">
    <citation type="submission" date="2020-02" db="EMBL/GenBank/DDBJ databases">
        <authorList>
            <person name="Meier V. D."/>
        </authorList>
    </citation>
    <scope>NUCLEOTIDE SEQUENCE</scope>
    <source>
        <strain evidence="5">AVDCRST_MAG23</strain>
    </source>
</reference>
<dbReference type="GO" id="GO:0051213">
    <property type="term" value="F:dioxygenase activity"/>
    <property type="evidence" value="ECO:0007669"/>
    <property type="project" value="UniProtKB-KW"/>
</dbReference>
<dbReference type="InterPro" id="IPR027443">
    <property type="entry name" value="IPNS-like_sf"/>
</dbReference>
<gene>
    <name evidence="5" type="ORF">AVDCRST_MAG23-2007</name>
</gene>
<dbReference type="Gene3D" id="2.60.120.330">
    <property type="entry name" value="B-lactam Antibiotic, Isopenicillin N Synthase, Chain"/>
    <property type="match status" value="1"/>
</dbReference>
<dbReference type="SUPFAM" id="SSF48452">
    <property type="entry name" value="TPR-like"/>
    <property type="match status" value="1"/>
</dbReference>
<dbReference type="InterPro" id="IPR007803">
    <property type="entry name" value="Asp/Arg/Pro-Hydrxlase"/>
</dbReference>
<accession>A0A6J4U4I1</accession>
<dbReference type="PANTHER" id="PTHR46332:SF5">
    <property type="entry name" value="ASPARTATE BETA-HYDROXYLASE DOMAIN CONTAINING 2"/>
    <property type="match status" value="1"/>
</dbReference>
<evidence type="ECO:0000313" key="5">
    <source>
        <dbReference type="EMBL" id="CAA9540490.1"/>
    </source>
</evidence>
<proteinExistence type="inferred from homology"/>
<name>A0A6J4U4I1_9SPHN</name>
<dbReference type="Gene3D" id="1.25.40.10">
    <property type="entry name" value="Tetratricopeptide repeat domain"/>
    <property type="match status" value="1"/>
</dbReference>
<keyword evidence="2" id="KW-0223">Dioxygenase</keyword>
<keyword evidence="3" id="KW-0560">Oxidoreductase</keyword>
<feature type="domain" description="Aspartyl/asparaginy/proline hydroxylase" evidence="4">
    <location>
        <begin position="201"/>
        <end position="363"/>
    </location>
</feature>
<evidence type="ECO:0000256" key="3">
    <source>
        <dbReference type="ARBA" id="ARBA00023002"/>
    </source>
</evidence>
<protein>
    <recommendedName>
        <fullName evidence="4">Aspartyl/asparaginy/proline hydroxylase domain-containing protein</fullName>
    </recommendedName>
</protein>
<dbReference type="GO" id="GO:0016020">
    <property type="term" value="C:membrane"/>
    <property type="evidence" value="ECO:0007669"/>
    <property type="project" value="TreeGrafter"/>
</dbReference>
<dbReference type="InterPro" id="IPR051821">
    <property type="entry name" value="Asp/Asn_beta-hydroxylase"/>
</dbReference>
<dbReference type="SUPFAM" id="SSF51197">
    <property type="entry name" value="Clavaminate synthase-like"/>
    <property type="match status" value="1"/>
</dbReference>